<dbReference type="RefSeq" id="WP_386720140.1">
    <property type="nucleotide sequence ID" value="NZ_JBHRSZ010000004.1"/>
</dbReference>
<gene>
    <name evidence="2" type="ORF">ACFOEK_10315</name>
</gene>
<dbReference type="PROSITE" id="PS51819">
    <property type="entry name" value="VOC"/>
    <property type="match status" value="1"/>
</dbReference>
<dbReference type="InterPro" id="IPR029068">
    <property type="entry name" value="Glyas_Bleomycin-R_OHBP_Dase"/>
</dbReference>
<sequence>MRLNHVLIMTTDLSEMTTFFCQALALTVGDRPAFEFDGVWLYDDQNLPCIHLADRSDINAHQAEYLRQPKGSNLHSGLDTIDHLAFSSKDYPTLIRRLDQHQIPYIERDIPESEEHQVFVFGPDELKVEIVFSRD</sequence>
<dbReference type="PANTHER" id="PTHR46142">
    <property type="match status" value="1"/>
</dbReference>
<comment type="caution">
    <text evidence="2">The sequence shown here is derived from an EMBL/GenBank/DDBJ whole genome shotgun (WGS) entry which is preliminary data.</text>
</comment>
<reference evidence="3" key="1">
    <citation type="journal article" date="2019" name="Int. J. Syst. Evol. Microbiol.">
        <title>The Global Catalogue of Microorganisms (GCM) 10K type strain sequencing project: providing services to taxonomists for standard genome sequencing and annotation.</title>
        <authorList>
            <consortium name="The Broad Institute Genomics Platform"/>
            <consortium name="The Broad Institute Genome Sequencing Center for Infectious Disease"/>
            <person name="Wu L."/>
            <person name="Ma J."/>
        </authorList>
    </citation>
    <scope>NUCLEOTIDE SEQUENCE [LARGE SCALE GENOMIC DNA]</scope>
    <source>
        <strain evidence="3">KCTC 52438</strain>
    </source>
</reference>
<keyword evidence="3" id="KW-1185">Reference proteome</keyword>
<dbReference type="Gene3D" id="3.10.180.10">
    <property type="entry name" value="2,3-Dihydroxybiphenyl 1,2-Dioxygenase, domain 1"/>
    <property type="match status" value="1"/>
</dbReference>
<feature type="domain" description="VOC" evidence="1">
    <location>
        <begin position="2"/>
        <end position="133"/>
    </location>
</feature>
<evidence type="ECO:0000259" key="1">
    <source>
        <dbReference type="PROSITE" id="PS51819"/>
    </source>
</evidence>
<dbReference type="InterPro" id="IPR004360">
    <property type="entry name" value="Glyas_Fos-R_dOase_dom"/>
</dbReference>
<proteinExistence type="predicted"/>
<evidence type="ECO:0000313" key="2">
    <source>
        <dbReference type="EMBL" id="MFC3151419.1"/>
    </source>
</evidence>
<dbReference type="SUPFAM" id="SSF54593">
    <property type="entry name" value="Glyoxalase/Bleomycin resistance protein/Dihydroxybiphenyl dioxygenase"/>
    <property type="match status" value="1"/>
</dbReference>
<dbReference type="PANTHER" id="PTHR46142:SF3">
    <property type="entry name" value="F18B13.24 PROTEIN"/>
    <property type="match status" value="1"/>
</dbReference>
<organism evidence="2 3">
    <name type="scientific">Litoribrevibacter euphylliae</name>
    <dbReference type="NCBI Taxonomy" id="1834034"/>
    <lineage>
        <taxon>Bacteria</taxon>
        <taxon>Pseudomonadati</taxon>
        <taxon>Pseudomonadota</taxon>
        <taxon>Gammaproteobacteria</taxon>
        <taxon>Oceanospirillales</taxon>
        <taxon>Oceanospirillaceae</taxon>
        <taxon>Litoribrevibacter</taxon>
    </lineage>
</organism>
<evidence type="ECO:0000313" key="3">
    <source>
        <dbReference type="Proteomes" id="UP001595476"/>
    </source>
</evidence>
<name>A0ABV7HFC7_9GAMM</name>
<dbReference type="InterPro" id="IPR037523">
    <property type="entry name" value="VOC_core"/>
</dbReference>
<dbReference type="EMBL" id="JBHRSZ010000004">
    <property type="protein sequence ID" value="MFC3151419.1"/>
    <property type="molecule type" value="Genomic_DNA"/>
</dbReference>
<dbReference type="Pfam" id="PF00903">
    <property type="entry name" value="Glyoxalase"/>
    <property type="match status" value="1"/>
</dbReference>
<accession>A0ABV7HFC7</accession>
<protein>
    <submittedName>
        <fullName evidence="2">VOC family protein</fullName>
    </submittedName>
</protein>
<dbReference type="Proteomes" id="UP001595476">
    <property type="component" value="Unassembled WGS sequence"/>
</dbReference>